<dbReference type="InterPro" id="IPR003497">
    <property type="entry name" value="BRO_N_domain"/>
</dbReference>
<dbReference type="PROSITE" id="PS51750">
    <property type="entry name" value="BRO_N"/>
    <property type="match status" value="1"/>
</dbReference>
<dbReference type="Pfam" id="PF03374">
    <property type="entry name" value="ANT"/>
    <property type="match status" value="1"/>
</dbReference>
<dbReference type="SMART" id="SM01040">
    <property type="entry name" value="Bro-N"/>
    <property type="match status" value="1"/>
</dbReference>
<dbReference type="RefSeq" id="WP_130505328.1">
    <property type="nucleotide sequence ID" value="NZ_SHLC01000001.1"/>
</dbReference>
<organism evidence="2 3">
    <name type="scientific">Microterricola gilva</name>
    <dbReference type="NCBI Taxonomy" id="393267"/>
    <lineage>
        <taxon>Bacteria</taxon>
        <taxon>Bacillati</taxon>
        <taxon>Actinomycetota</taxon>
        <taxon>Actinomycetes</taxon>
        <taxon>Micrococcales</taxon>
        <taxon>Microbacteriaceae</taxon>
        <taxon>Microterricola</taxon>
    </lineage>
</organism>
<dbReference type="AlphaFoldDB" id="A0A4Q8AKA4"/>
<evidence type="ECO:0000313" key="2">
    <source>
        <dbReference type="EMBL" id="RZU64894.1"/>
    </source>
</evidence>
<dbReference type="GO" id="GO:0043565">
    <property type="term" value="F:sequence-specific DNA binding"/>
    <property type="evidence" value="ECO:0007669"/>
    <property type="project" value="InterPro"/>
</dbReference>
<protein>
    <submittedName>
        <fullName evidence="2">BRO family protein</fullName>
    </submittedName>
</protein>
<dbReference type="InterPro" id="IPR005039">
    <property type="entry name" value="Ant_C"/>
</dbReference>
<evidence type="ECO:0000259" key="1">
    <source>
        <dbReference type="PROSITE" id="PS51750"/>
    </source>
</evidence>
<dbReference type="EMBL" id="SHLC01000001">
    <property type="protein sequence ID" value="RZU64894.1"/>
    <property type="molecule type" value="Genomic_DNA"/>
</dbReference>
<evidence type="ECO:0000313" key="3">
    <source>
        <dbReference type="Proteomes" id="UP000291483"/>
    </source>
</evidence>
<reference evidence="2 3" key="1">
    <citation type="submission" date="2019-02" db="EMBL/GenBank/DDBJ databases">
        <title>Sequencing the genomes of 1000 actinobacteria strains.</title>
        <authorList>
            <person name="Klenk H.-P."/>
        </authorList>
    </citation>
    <scope>NUCLEOTIDE SEQUENCE [LARGE SCALE GENOMIC DNA]</scope>
    <source>
        <strain evidence="2 3">DSM 18319</strain>
    </source>
</reference>
<keyword evidence="3" id="KW-1185">Reference proteome</keyword>
<dbReference type="PANTHER" id="PTHR36180">
    <property type="entry name" value="DNA-BINDING PROTEIN-RELATED-RELATED"/>
    <property type="match status" value="1"/>
</dbReference>
<dbReference type="PRINTS" id="PR01590">
    <property type="entry name" value="HTHFIS"/>
</dbReference>
<feature type="domain" description="Bro-N" evidence="1">
    <location>
        <begin position="1"/>
        <end position="104"/>
    </location>
</feature>
<gene>
    <name evidence="2" type="ORF">EV379_1205</name>
</gene>
<sequence>MTGLDMFTYSGQQVRTVIIDGEPWFVAKDACDVVGISKYRDAVAQLDPDERVSVAVDTPGGMQMMAAVNEPGLFALMLISRSPIVRDFQRWVRHEVLPTINRTGQFGSALPTDFAEALELAAAEVRQRVALEAQIAIDAPKVEAYETLMDADGAYSMDAAAKILGIGRTTLFTRLRAEGIIQAGQRTPYQRYAHHFNVTASTYTDSEDVSHTTFTSKVRPSGLDFIAKKLGLVAVAS</sequence>
<accession>A0A4Q8AKA4</accession>
<dbReference type="Pfam" id="PF02498">
    <property type="entry name" value="Bro-N"/>
    <property type="match status" value="1"/>
</dbReference>
<dbReference type="InterPro" id="IPR002197">
    <property type="entry name" value="HTH_Fis"/>
</dbReference>
<dbReference type="OrthoDB" id="9812611at2"/>
<comment type="caution">
    <text evidence="2">The sequence shown here is derived from an EMBL/GenBank/DDBJ whole genome shotgun (WGS) entry which is preliminary data.</text>
</comment>
<dbReference type="PANTHER" id="PTHR36180:SF2">
    <property type="entry name" value="BRO FAMILY PROTEIN"/>
    <property type="match status" value="1"/>
</dbReference>
<proteinExistence type="predicted"/>
<name>A0A4Q8AKA4_9MICO</name>
<dbReference type="Proteomes" id="UP000291483">
    <property type="component" value="Unassembled WGS sequence"/>
</dbReference>